<evidence type="ECO:0000259" key="2">
    <source>
        <dbReference type="Pfam" id="PF13952"/>
    </source>
</evidence>
<feature type="region of interest" description="Disordered" evidence="1">
    <location>
        <begin position="158"/>
        <end position="208"/>
    </location>
</feature>
<feature type="domain" description="DUF4216" evidence="2">
    <location>
        <begin position="71"/>
        <end position="125"/>
    </location>
</feature>
<reference evidence="3" key="1">
    <citation type="submission" date="2023-07" db="EMBL/GenBank/DDBJ databases">
        <title>A chromosome-level genome assembly of Lolium multiflorum.</title>
        <authorList>
            <person name="Chen Y."/>
            <person name="Copetti D."/>
            <person name="Kolliker R."/>
            <person name="Studer B."/>
        </authorList>
    </citation>
    <scope>NUCLEOTIDE SEQUENCE</scope>
    <source>
        <strain evidence="3">02402/16</strain>
        <tissue evidence="3">Leaf</tissue>
    </source>
</reference>
<dbReference type="PANTHER" id="PTHR48258:SF9">
    <property type="entry name" value="OS01G0348150 PROTEIN"/>
    <property type="match status" value="1"/>
</dbReference>
<name>A0AAD8RII9_LOLMU</name>
<feature type="compositionally biased region" description="Basic residues" evidence="1">
    <location>
        <begin position="185"/>
        <end position="198"/>
    </location>
</feature>
<comment type="caution">
    <text evidence="3">The sequence shown here is derived from an EMBL/GenBank/DDBJ whole genome shotgun (WGS) entry which is preliminary data.</text>
</comment>
<sequence length="208" mass="24276">MNVTDDEQLYLLAKQPSSTISTFQGYEINGNTFYTFAQDKKSTNQNSGVRFDAEDDNGNKVTYYGYIEEIWELDYGTNFKVPLFRCKWFNLKDGVQVDPQYGMTTMDLKNLGYDTEPFVLARQHKDYLDACSEGSFTSKEVEARWDLLDRIEDNAEGWENDKGYADKPPFKPLPPREGNEEKEEKKKKKKTKKKKKENKKKEEVSPRI</sequence>
<dbReference type="InterPro" id="IPR025312">
    <property type="entry name" value="DUF4216"/>
</dbReference>
<feature type="compositionally biased region" description="Basic and acidic residues" evidence="1">
    <location>
        <begin position="158"/>
        <end position="169"/>
    </location>
</feature>
<proteinExistence type="predicted"/>
<evidence type="ECO:0000313" key="4">
    <source>
        <dbReference type="Proteomes" id="UP001231189"/>
    </source>
</evidence>
<dbReference type="EMBL" id="JAUUTY010000006">
    <property type="protein sequence ID" value="KAK1621281.1"/>
    <property type="molecule type" value="Genomic_DNA"/>
</dbReference>
<feature type="compositionally biased region" description="Basic and acidic residues" evidence="1">
    <location>
        <begin position="199"/>
        <end position="208"/>
    </location>
</feature>
<dbReference type="AlphaFoldDB" id="A0AAD8RII9"/>
<accession>A0AAD8RII9</accession>
<organism evidence="3 4">
    <name type="scientific">Lolium multiflorum</name>
    <name type="common">Italian ryegrass</name>
    <name type="synonym">Lolium perenne subsp. multiflorum</name>
    <dbReference type="NCBI Taxonomy" id="4521"/>
    <lineage>
        <taxon>Eukaryota</taxon>
        <taxon>Viridiplantae</taxon>
        <taxon>Streptophyta</taxon>
        <taxon>Embryophyta</taxon>
        <taxon>Tracheophyta</taxon>
        <taxon>Spermatophyta</taxon>
        <taxon>Magnoliopsida</taxon>
        <taxon>Liliopsida</taxon>
        <taxon>Poales</taxon>
        <taxon>Poaceae</taxon>
        <taxon>BOP clade</taxon>
        <taxon>Pooideae</taxon>
        <taxon>Poodae</taxon>
        <taxon>Poeae</taxon>
        <taxon>Poeae Chloroplast Group 2 (Poeae type)</taxon>
        <taxon>Loliodinae</taxon>
        <taxon>Loliinae</taxon>
        <taxon>Lolium</taxon>
    </lineage>
</organism>
<evidence type="ECO:0000256" key="1">
    <source>
        <dbReference type="SAM" id="MobiDB-lite"/>
    </source>
</evidence>
<evidence type="ECO:0000313" key="3">
    <source>
        <dbReference type="EMBL" id="KAK1621281.1"/>
    </source>
</evidence>
<protein>
    <recommendedName>
        <fullName evidence="2">DUF4216 domain-containing protein</fullName>
    </recommendedName>
</protein>
<dbReference type="Pfam" id="PF13952">
    <property type="entry name" value="DUF4216"/>
    <property type="match status" value="1"/>
</dbReference>
<dbReference type="Proteomes" id="UP001231189">
    <property type="component" value="Unassembled WGS sequence"/>
</dbReference>
<gene>
    <name evidence="3" type="ORF">QYE76_026798</name>
</gene>
<dbReference type="PANTHER" id="PTHR48258">
    <property type="entry name" value="DUF4218 DOMAIN-CONTAINING PROTEIN-RELATED"/>
    <property type="match status" value="1"/>
</dbReference>
<keyword evidence="4" id="KW-1185">Reference proteome</keyword>